<gene>
    <name evidence="12" type="primary">LOC100204434</name>
</gene>
<comment type="subunit">
    <text evidence="9">Monomer.</text>
</comment>
<keyword evidence="11" id="KW-1185">Reference proteome</keyword>
<comment type="cofactor">
    <cofactor evidence="9">
        <name>Mg(2+)</name>
        <dbReference type="ChEBI" id="CHEBI:18420"/>
    </cofactor>
    <text evidence="9">Binds 3 Mg(2+) ions per subunit.</text>
</comment>
<reference evidence="12" key="1">
    <citation type="submission" date="2025-08" db="UniProtKB">
        <authorList>
            <consortium name="RefSeq"/>
        </authorList>
    </citation>
    <scope>IDENTIFICATION</scope>
</reference>
<evidence type="ECO:0000256" key="8">
    <source>
        <dbReference type="ARBA" id="ARBA00022840"/>
    </source>
</evidence>
<dbReference type="PANTHER" id="PTHR45769:SF3">
    <property type="entry name" value="ADENOSINE KINASE"/>
    <property type="match status" value="1"/>
</dbReference>
<comment type="catalytic activity">
    <reaction evidence="9">
        <text>adenosine + ATP = AMP + ADP + H(+)</text>
        <dbReference type="Rhea" id="RHEA:20824"/>
        <dbReference type="ChEBI" id="CHEBI:15378"/>
        <dbReference type="ChEBI" id="CHEBI:16335"/>
        <dbReference type="ChEBI" id="CHEBI:30616"/>
        <dbReference type="ChEBI" id="CHEBI:456215"/>
        <dbReference type="ChEBI" id="CHEBI:456216"/>
        <dbReference type="EC" id="2.7.1.20"/>
    </reaction>
</comment>
<dbReference type="GeneID" id="100204434"/>
<sequence>MFKWRAEKVYFINKMVDIHSVLYPCETGIILREYLLVGMENPLLDISAVCDEKFLLKYDLKSDSAILADEKHLPLYKDMVDNLNVEFIPGGAALNSMRVAQWILQKPNVVSYFGCIGDDDYGRILVNKAYEAGVNIQPQINKEYSTGTCAVLITGTKRSLVANLSAANQFKRTHFDNKENWDLVEKAEYFYIGGFFLTVSPESILEIANYACDKNKCVILNLSADFICQFFGEALQKCLPYVDVLFGNDSEAISFSKLQNFNTEDVKEIALKTAALGKINQSRSRIVVFTCGAKPSIVAYDGKVSEYHVTEIKQEDIVDTNGAGDSFVGGFLSQFIQRKCISRCVQVGHYAANYIIQQSGVSLKSPPVVPEPI</sequence>
<evidence type="ECO:0000256" key="6">
    <source>
        <dbReference type="ARBA" id="ARBA00022741"/>
    </source>
</evidence>
<dbReference type="InterPro" id="IPR029056">
    <property type="entry name" value="Ribokinase-like"/>
</dbReference>
<dbReference type="SUPFAM" id="SSF53613">
    <property type="entry name" value="Ribokinase-like"/>
    <property type="match status" value="1"/>
</dbReference>
<protein>
    <recommendedName>
        <fullName evidence="3 9">Adenosine kinase</fullName>
        <shortName evidence="9">AK</shortName>
        <ecNumber evidence="3 9">2.7.1.20</ecNumber>
    </recommendedName>
    <alternativeName>
        <fullName evidence="9">Adenosine 5'-phosphotransferase</fullName>
    </alternativeName>
</protein>
<keyword evidence="9" id="KW-0460">Magnesium</keyword>
<evidence type="ECO:0000256" key="7">
    <source>
        <dbReference type="ARBA" id="ARBA00022777"/>
    </source>
</evidence>
<comment type="pathway">
    <text evidence="1 9">Purine metabolism; AMP biosynthesis via salvage pathway; AMP from adenosine: step 1/1.</text>
</comment>
<keyword evidence="5 9" id="KW-0660">Purine salvage</keyword>
<evidence type="ECO:0000256" key="9">
    <source>
        <dbReference type="RuleBase" id="RU368116"/>
    </source>
</evidence>
<evidence type="ECO:0000313" key="12">
    <source>
        <dbReference type="RefSeq" id="XP_065669462.1"/>
    </source>
</evidence>
<keyword evidence="4 9" id="KW-0808">Transferase</keyword>
<dbReference type="PANTHER" id="PTHR45769">
    <property type="entry name" value="ADENOSINE KINASE"/>
    <property type="match status" value="1"/>
</dbReference>
<dbReference type="EC" id="2.7.1.20" evidence="3 9"/>
<keyword evidence="6 9" id="KW-0547">Nucleotide-binding</keyword>
<dbReference type="Proteomes" id="UP001652625">
    <property type="component" value="Chromosome 12"/>
</dbReference>
<evidence type="ECO:0000313" key="11">
    <source>
        <dbReference type="Proteomes" id="UP001652625"/>
    </source>
</evidence>
<dbReference type="PRINTS" id="PR00989">
    <property type="entry name" value="ADENOKINASE"/>
</dbReference>
<dbReference type="InterPro" id="IPR002173">
    <property type="entry name" value="Carboh/pur_kinase_PfkB_CS"/>
</dbReference>
<accession>A0ABM4D594</accession>
<dbReference type="InterPro" id="IPR011611">
    <property type="entry name" value="PfkB_dom"/>
</dbReference>
<organism evidence="11 12">
    <name type="scientific">Hydra vulgaris</name>
    <name type="common">Hydra</name>
    <name type="synonym">Hydra attenuata</name>
    <dbReference type="NCBI Taxonomy" id="6087"/>
    <lineage>
        <taxon>Eukaryota</taxon>
        <taxon>Metazoa</taxon>
        <taxon>Cnidaria</taxon>
        <taxon>Hydrozoa</taxon>
        <taxon>Hydroidolina</taxon>
        <taxon>Anthoathecata</taxon>
        <taxon>Aplanulata</taxon>
        <taxon>Hydridae</taxon>
        <taxon>Hydra</taxon>
    </lineage>
</organism>
<dbReference type="Pfam" id="PF00294">
    <property type="entry name" value="PfkB"/>
    <property type="match status" value="1"/>
</dbReference>
<proteinExistence type="inferred from homology"/>
<keyword evidence="7 9" id="KW-0418">Kinase</keyword>
<evidence type="ECO:0000259" key="10">
    <source>
        <dbReference type="Pfam" id="PF00294"/>
    </source>
</evidence>
<evidence type="ECO:0000256" key="5">
    <source>
        <dbReference type="ARBA" id="ARBA00022726"/>
    </source>
</evidence>
<keyword evidence="9" id="KW-0539">Nucleus</keyword>
<comment type="subcellular location">
    <subcellularLocation>
        <location evidence="9">Nucleus</location>
    </subcellularLocation>
</comment>
<dbReference type="PROSITE" id="PS00584">
    <property type="entry name" value="PFKB_KINASES_2"/>
    <property type="match status" value="1"/>
</dbReference>
<dbReference type="RefSeq" id="XP_065669462.1">
    <property type="nucleotide sequence ID" value="XM_065813390.1"/>
</dbReference>
<dbReference type="Gene3D" id="3.40.1190.20">
    <property type="match status" value="1"/>
</dbReference>
<evidence type="ECO:0000256" key="2">
    <source>
        <dbReference type="ARBA" id="ARBA00010688"/>
    </source>
</evidence>
<dbReference type="InterPro" id="IPR001805">
    <property type="entry name" value="Adenokinase"/>
</dbReference>
<evidence type="ECO:0000256" key="3">
    <source>
        <dbReference type="ARBA" id="ARBA00012119"/>
    </source>
</evidence>
<name>A0ABM4D594_HYDVU</name>
<dbReference type="CDD" id="cd01168">
    <property type="entry name" value="adenosine_kinase"/>
    <property type="match status" value="1"/>
</dbReference>
<feature type="domain" description="Carbohydrate kinase PfkB" evidence="10">
    <location>
        <begin position="54"/>
        <end position="364"/>
    </location>
</feature>
<comment type="similarity">
    <text evidence="2 9">Belongs to the carbohydrate kinase PfkB family.</text>
</comment>
<evidence type="ECO:0000256" key="4">
    <source>
        <dbReference type="ARBA" id="ARBA00022679"/>
    </source>
</evidence>
<dbReference type="Gene3D" id="3.30.1110.10">
    <property type="match status" value="1"/>
</dbReference>
<keyword evidence="8 9" id="KW-0067">ATP-binding</keyword>
<evidence type="ECO:0000256" key="1">
    <source>
        <dbReference type="ARBA" id="ARBA00004801"/>
    </source>
</evidence>
<comment type="function">
    <text evidence="9">ATP dependent phosphorylation of adenosine and other related nucleoside analogs to monophosphate derivatives.</text>
</comment>